<reference evidence="1" key="1">
    <citation type="submission" date="2016-07" db="EMBL/GenBank/DDBJ databases">
        <authorList>
            <person name="Bretaudeau A."/>
        </authorList>
    </citation>
    <scope>NUCLEOTIDE SEQUENCE</scope>
    <source>
        <strain evidence="1">Rice</strain>
        <tissue evidence="1">Whole body</tissue>
    </source>
</reference>
<evidence type="ECO:0000313" key="1">
    <source>
        <dbReference type="EMBL" id="SOQ47585.1"/>
    </source>
</evidence>
<accession>A0A2H1W3B1</accession>
<dbReference type="EMBL" id="ODYU01006062">
    <property type="protein sequence ID" value="SOQ47585.1"/>
    <property type="molecule type" value="Genomic_DNA"/>
</dbReference>
<protein>
    <submittedName>
        <fullName evidence="1">SFRICE_011591</fullName>
    </submittedName>
</protein>
<proteinExistence type="predicted"/>
<dbReference type="AlphaFoldDB" id="A0A2H1W3B1"/>
<organism evidence="1">
    <name type="scientific">Spodoptera frugiperda</name>
    <name type="common">Fall armyworm</name>
    <dbReference type="NCBI Taxonomy" id="7108"/>
    <lineage>
        <taxon>Eukaryota</taxon>
        <taxon>Metazoa</taxon>
        <taxon>Ecdysozoa</taxon>
        <taxon>Arthropoda</taxon>
        <taxon>Hexapoda</taxon>
        <taxon>Insecta</taxon>
        <taxon>Pterygota</taxon>
        <taxon>Neoptera</taxon>
        <taxon>Endopterygota</taxon>
        <taxon>Lepidoptera</taxon>
        <taxon>Glossata</taxon>
        <taxon>Ditrysia</taxon>
        <taxon>Noctuoidea</taxon>
        <taxon>Noctuidae</taxon>
        <taxon>Amphipyrinae</taxon>
        <taxon>Spodoptera</taxon>
    </lineage>
</organism>
<gene>
    <name evidence="1" type="ORF">SFRICE_011591</name>
</gene>
<name>A0A2H1W3B1_SPOFR</name>
<sequence length="72" mass="8625">MSLLYVSSKRDHFQGTDWPARINQPIIREVVVERKRNESAFGALIGWRECTIQSECRMHSRFYFVKRKTNSY</sequence>